<reference evidence="1" key="1">
    <citation type="submission" date="2021-10" db="EMBL/GenBank/DDBJ databases">
        <title>De novo Genome Assembly of Clathrus columnatus (Basidiomycota, Fungi) Using Illumina and Nanopore Sequence Data.</title>
        <authorList>
            <person name="Ogiso-Tanaka E."/>
            <person name="Itagaki H."/>
            <person name="Hosoya T."/>
            <person name="Hosaka K."/>
        </authorList>
    </citation>
    <scope>NUCLEOTIDE SEQUENCE</scope>
    <source>
        <strain evidence="1">MO-923</strain>
    </source>
</reference>
<keyword evidence="2" id="KW-1185">Reference proteome</keyword>
<sequence length="511" mass="57521">MSAAAQFTIELAIYGLVPCSSKNWTAAASLRRLREQQEGWRCCQWKKKNTINLQGNCKTYELRNGVWAFGHCEAITENANPRQLPPDYTTTITCFILPSGSHEANPTELEQWSLNNLEMSIRDFTIDPLVDLIALVEQVMEPRDQYPFRLHLRQLSDGRPHPMAAQSTLTIGMKTIDPTECVFGIQLQETSVGVLIKQQAGVADDYDYLAVWNWQTGDLELTKVSDVAPYDDFAFIDSCSVMLAVMENPVALQVYCFKKPKVYFAGAFLLPSTKDDFTYLELHFDGGPSASIAGPRSVDGTPYSLPPVPDILAITFGVAEARVNITESDVSGFTMVMSPRLMLDKLERNTANIPKVKMRDQLRVLPWKDWGAECTRWIPERLDSLNWQPSMQAGRYAVVVKVSENDAEGQDNDDAPSLLLRKQAIHIYDFRTGTIHQNIRKGLKNGIQVLPTLATERAIFEENVFSCLPYHCVQSEPLPTLVSGVMIDEGRLVCTKIEETDEWRQLLVLTF</sequence>
<evidence type="ECO:0000313" key="2">
    <source>
        <dbReference type="Proteomes" id="UP001050691"/>
    </source>
</evidence>
<accession>A0AAV5AK47</accession>
<evidence type="ECO:0000313" key="1">
    <source>
        <dbReference type="EMBL" id="GJJ14999.1"/>
    </source>
</evidence>
<dbReference type="Proteomes" id="UP001050691">
    <property type="component" value="Unassembled WGS sequence"/>
</dbReference>
<name>A0AAV5AK47_9AGAM</name>
<dbReference type="AlphaFoldDB" id="A0AAV5AK47"/>
<proteinExistence type="predicted"/>
<comment type="caution">
    <text evidence="1">The sequence shown here is derived from an EMBL/GenBank/DDBJ whole genome shotgun (WGS) entry which is preliminary data.</text>
</comment>
<organism evidence="1 2">
    <name type="scientific">Clathrus columnatus</name>
    <dbReference type="NCBI Taxonomy" id="1419009"/>
    <lineage>
        <taxon>Eukaryota</taxon>
        <taxon>Fungi</taxon>
        <taxon>Dikarya</taxon>
        <taxon>Basidiomycota</taxon>
        <taxon>Agaricomycotina</taxon>
        <taxon>Agaricomycetes</taxon>
        <taxon>Phallomycetidae</taxon>
        <taxon>Phallales</taxon>
        <taxon>Clathraceae</taxon>
        <taxon>Clathrus</taxon>
    </lineage>
</organism>
<protein>
    <submittedName>
        <fullName evidence="1">Uncharacterized protein</fullName>
    </submittedName>
</protein>
<dbReference type="EMBL" id="BPWL01000010">
    <property type="protein sequence ID" value="GJJ14999.1"/>
    <property type="molecule type" value="Genomic_DNA"/>
</dbReference>
<gene>
    <name evidence="1" type="ORF">Clacol_009270</name>
</gene>